<dbReference type="EMBL" id="JACGWN010000005">
    <property type="protein sequence ID" value="KAL0449023.1"/>
    <property type="molecule type" value="Genomic_DNA"/>
</dbReference>
<name>A0AAW2X544_9LAMI</name>
<comment type="caution">
    <text evidence="1">The sequence shown here is derived from an EMBL/GenBank/DDBJ whole genome shotgun (WGS) entry which is preliminary data.</text>
</comment>
<accession>A0AAW2X544</accession>
<reference evidence="1" key="1">
    <citation type="submission" date="2020-06" db="EMBL/GenBank/DDBJ databases">
        <authorList>
            <person name="Li T."/>
            <person name="Hu X."/>
            <person name="Zhang T."/>
            <person name="Song X."/>
            <person name="Zhang H."/>
            <person name="Dai N."/>
            <person name="Sheng W."/>
            <person name="Hou X."/>
            <person name="Wei L."/>
        </authorList>
    </citation>
    <scope>NUCLEOTIDE SEQUENCE</scope>
    <source>
        <strain evidence="1">KEN1</strain>
        <tissue evidence="1">Leaf</tissue>
    </source>
</reference>
<organism evidence="1">
    <name type="scientific">Sesamum latifolium</name>
    <dbReference type="NCBI Taxonomy" id="2727402"/>
    <lineage>
        <taxon>Eukaryota</taxon>
        <taxon>Viridiplantae</taxon>
        <taxon>Streptophyta</taxon>
        <taxon>Embryophyta</taxon>
        <taxon>Tracheophyta</taxon>
        <taxon>Spermatophyta</taxon>
        <taxon>Magnoliopsida</taxon>
        <taxon>eudicotyledons</taxon>
        <taxon>Gunneridae</taxon>
        <taxon>Pentapetalae</taxon>
        <taxon>asterids</taxon>
        <taxon>lamiids</taxon>
        <taxon>Lamiales</taxon>
        <taxon>Pedaliaceae</taxon>
        <taxon>Sesamum</taxon>
    </lineage>
</organism>
<sequence length="100" mass="11075">MEGATTGMDRILVDGCRPIGHNSLKLSRSLELRDRLISGLVDESNTRGEGKKNLLPICFSLKAKPPSVDILQLDEFLVTTPQTSLQIVDLLLFRHSPIPH</sequence>
<evidence type="ECO:0000313" key="1">
    <source>
        <dbReference type="EMBL" id="KAL0449023.1"/>
    </source>
</evidence>
<proteinExistence type="predicted"/>
<protein>
    <submittedName>
        <fullName evidence="1">Uncharacterized protein</fullName>
    </submittedName>
</protein>
<gene>
    <name evidence="1" type="ORF">Slati_1458700</name>
</gene>
<reference evidence="1" key="2">
    <citation type="journal article" date="2024" name="Plant">
        <title>Genomic evolution and insights into agronomic trait innovations of Sesamum species.</title>
        <authorList>
            <person name="Miao H."/>
            <person name="Wang L."/>
            <person name="Qu L."/>
            <person name="Liu H."/>
            <person name="Sun Y."/>
            <person name="Le M."/>
            <person name="Wang Q."/>
            <person name="Wei S."/>
            <person name="Zheng Y."/>
            <person name="Lin W."/>
            <person name="Duan Y."/>
            <person name="Cao H."/>
            <person name="Xiong S."/>
            <person name="Wang X."/>
            <person name="Wei L."/>
            <person name="Li C."/>
            <person name="Ma Q."/>
            <person name="Ju M."/>
            <person name="Zhao R."/>
            <person name="Li G."/>
            <person name="Mu C."/>
            <person name="Tian Q."/>
            <person name="Mei H."/>
            <person name="Zhang T."/>
            <person name="Gao T."/>
            <person name="Zhang H."/>
        </authorList>
    </citation>
    <scope>NUCLEOTIDE SEQUENCE</scope>
    <source>
        <strain evidence="1">KEN1</strain>
    </source>
</reference>
<dbReference type="AlphaFoldDB" id="A0AAW2X544"/>